<keyword evidence="1" id="KW-1133">Transmembrane helix</keyword>
<dbReference type="AlphaFoldDB" id="A0A1F7X7A5"/>
<reference evidence="2 3" key="1">
    <citation type="journal article" date="2016" name="Nat. Commun.">
        <title>Thousands of microbial genomes shed light on interconnected biogeochemical processes in an aquifer system.</title>
        <authorList>
            <person name="Anantharaman K."/>
            <person name="Brown C.T."/>
            <person name="Hug L.A."/>
            <person name="Sharon I."/>
            <person name="Castelle C.J."/>
            <person name="Probst A.J."/>
            <person name="Thomas B.C."/>
            <person name="Singh A."/>
            <person name="Wilkins M.J."/>
            <person name="Karaoz U."/>
            <person name="Brodie E.L."/>
            <person name="Williams K.H."/>
            <person name="Hubbard S.S."/>
            <person name="Banfield J.F."/>
        </authorList>
    </citation>
    <scope>NUCLEOTIDE SEQUENCE [LARGE SCALE GENOMIC DNA]</scope>
</reference>
<dbReference type="EMBL" id="MGFR01000001">
    <property type="protein sequence ID" value="OGM10218.1"/>
    <property type="molecule type" value="Genomic_DNA"/>
</dbReference>
<organism evidence="2 3">
    <name type="scientific">Candidatus Woesebacteria bacterium RBG_13_46_13</name>
    <dbReference type="NCBI Taxonomy" id="1802479"/>
    <lineage>
        <taxon>Bacteria</taxon>
        <taxon>Candidatus Woeseibacteriota</taxon>
    </lineage>
</organism>
<dbReference type="GO" id="GO:0043107">
    <property type="term" value="P:type IV pilus-dependent motility"/>
    <property type="evidence" value="ECO:0007669"/>
    <property type="project" value="InterPro"/>
</dbReference>
<gene>
    <name evidence="2" type="ORF">A2Y68_02150</name>
</gene>
<proteinExistence type="predicted"/>
<keyword evidence="1" id="KW-0472">Membrane</keyword>
<dbReference type="Proteomes" id="UP000176778">
    <property type="component" value="Unassembled WGS sequence"/>
</dbReference>
<accession>A0A1F7X7A5</accession>
<dbReference type="InterPro" id="IPR014717">
    <property type="entry name" value="Transl_elong_EF1B/ribsomal_bS6"/>
</dbReference>
<evidence type="ECO:0000313" key="2">
    <source>
        <dbReference type="EMBL" id="OGM10218.1"/>
    </source>
</evidence>
<keyword evidence="1" id="KW-0812">Transmembrane</keyword>
<protein>
    <submittedName>
        <fullName evidence="2">Uncharacterized protein</fullName>
    </submittedName>
</protein>
<feature type="transmembrane region" description="Helical" evidence="1">
    <location>
        <begin position="31"/>
        <end position="50"/>
    </location>
</feature>
<evidence type="ECO:0000313" key="3">
    <source>
        <dbReference type="Proteomes" id="UP000176778"/>
    </source>
</evidence>
<dbReference type="Gene3D" id="3.30.70.60">
    <property type="match status" value="1"/>
</dbReference>
<dbReference type="STRING" id="1802479.A2Y68_02150"/>
<comment type="caution">
    <text evidence="2">The sequence shown here is derived from an EMBL/GenBank/DDBJ whole genome shotgun (WGS) entry which is preliminary data.</text>
</comment>
<dbReference type="InterPro" id="IPR007445">
    <property type="entry name" value="PilO"/>
</dbReference>
<evidence type="ECO:0000256" key="1">
    <source>
        <dbReference type="SAM" id="Phobius"/>
    </source>
</evidence>
<dbReference type="Pfam" id="PF04350">
    <property type="entry name" value="PilO"/>
    <property type="match status" value="1"/>
</dbReference>
<sequence>MALGWRKEYLRYREFFLNIVALYKRNQDLRMFLEVLLSLGTVSFFTFFALKPTLVTVAGLYKEIKSKQETVAKMDTKIKNIAAAQTTFNTESSRILLTQISVPDLASPETFVRQIEGLAASSSINLLGISIGQLTLAGEAKKVPTSETDTEPLPEGVPPLVFSISVNGTYAGLASFLSELENLRRPVKIDNVGFTASQTEEGKKLVLLISGRVPYLGKK</sequence>
<name>A0A1F7X7A5_9BACT</name>
<dbReference type="GO" id="GO:0043683">
    <property type="term" value="P:type IV pilus assembly"/>
    <property type="evidence" value="ECO:0007669"/>
    <property type="project" value="InterPro"/>
</dbReference>